<sequence>MRTEKEMFDLIIGTAERDHRIRAVYMNGSRTNPNAPKDIFQDYDIVYVVTETASFINDEGWIGVFGDLLILQEPDKMDQLVGIETDFDQSYAYLMLFTDGVRIDLHIETEEAMMENGYISEKLTVSLLDKDGILPELPDPSDEDYHIKKPSEPLFLNGCNEFWWCLQNVAKGIWRDELPYAKQFFEDPVRTVLNEMVSWWIGTKHGFQVSSGKMGKYFKKYLPESYWELYKETYSDGNPENMWRSVFAACELFQALAKEVADYFSFTYNLDEAAKMTNYLKRVKICLVQVSNKSFEKSPSIYNTIMIEW</sequence>
<dbReference type="SUPFAM" id="SSF81631">
    <property type="entry name" value="PAP/OAS1 substrate-binding domain"/>
    <property type="match status" value="1"/>
</dbReference>
<accession>A0ABS5LBF3</accession>
<keyword evidence="2" id="KW-1185">Reference proteome</keyword>
<organism evidence="1 2">
    <name type="scientific">Metabacillus flavus</name>
    <dbReference type="NCBI Taxonomy" id="2823519"/>
    <lineage>
        <taxon>Bacteria</taxon>
        <taxon>Bacillati</taxon>
        <taxon>Bacillota</taxon>
        <taxon>Bacilli</taxon>
        <taxon>Bacillales</taxon>
        <taxon>Bacillaceae</taxon>
        <taxon>Metabacillus</taxon>
    </lineage>
</organism>
<dbReference type="Gene3D" id="1.20.120.330">
    <property type="entry name" value="Nucleotidyltransferases domain 2"/>
    <property type="match status" value="1"/>
</dbReference>
<dbReference type="Proteomes" id="UP000682403">
    <property type="component" value="Unassembled WGS sequence"/>
</dbReference>
<dbReference type="RefSeq" id="WP_211556537.1">
    <property type="nucleotide sequence ID" value="NZ_JAGVRK010000001.1"/>
</dbReference>
<dbReference type="SUPFAM" id="SSF81301">
    <property type="entry name" value="Nucleotidyltransferase"/>
    <property type="match status" value="1"/>
</dbReference>
<evidence type="ECO:0000313" key="1">
    <source>
        <dbReference type="EMBL" id="MBS2967878.1"/>
    </source>
</evidence>
<dbReference type="EMBL" id="JAGVRK010000001">
    <property type="protein sequence ID" value="MBS2967878.1"/>
    <property type="molecule type" value="Genomic_DNA"/>
</dbReference>
<name>A0ABS5LBF3_9BACI</name>
<dbReference type="Pfam" id="PF04439">
    <property type="entry name" value="Adenyl_transf"/>
    <property type="match status" value="1"/>
</dbReference>
<comment type="caution">
    <text evidence="1">The sequence shown here is derived from an EMBL/GenBank/DDBJ whole genome shotgun (WGS) entry which is preliminary data.</text>
</comment>
<dbReference type="InterPro" id="IPR007530">
    <property type="entry name" value="Aminoglycoside_adenylylTfrase"/>
</dbReference>
<evidence type="ECO:0000313" key="2">
    <source>
        <dbReference type="Proteomes" id="UP000682403"/>
    </source>
</evidence>
<dbReference type="Gene3D" id="3.30.460.10">
    <property type="entry name" value="Beta Polymerase, domain 2"/>
    <property type="match status" value="1"/>
</dbReference>
<dbReference type="PIRSF" id="PIRSF000812">
    <property type="entry name" value="AAD"/>
    <property type="match status" value="1"/>
</dbReference>
<protein>
    <submittedName>
        <fullName evidence="1">Aminoglycoside 6-adenylyltransferase</fullName>
    </submittedName>
</protein>
<reference evidence="1 2" key="1">
    <citation type="submission" date="2021-04" db="EMBL/GenBank/DDBJ databases">
        <title>Metabacillus sp. strain KIGAM252 whole genome sequence.</title>
        <authorList>
            <person name="Seo M.-J."/>
            <person name="Cho E.-S."/>
            <person name="Hwang C.Y."/>
            <person name="Yoon D.J."/>
        </authorList>
    </citation>
    <scope>NUCLEOTIDE SEQUENCE [LARGE SCALE GENOMIC DNA]</scope>
    <source>
        <strain evidence="1 2">KIGAM252</strain>
    </source>
</reference>
<dbReference type="InterPro" id="IPR043519">
    <property type="entry name" value="NT_sf"/>
</dbReference>
<gene>
    <name evidence="1" type="ORF">J9317_03695</name>
</gene>
<proteinExistence type="predicted"/>